<accession>A0A5C0AX15</accession>
<dbReference type="GO" id="GO:0006784">
    <property type="term" value="P:heme A biosynthetic process"/>
    <property type="evidence" value="ECO:0007669"/>
    <property type="project" value="InterPro"/>
</dbReference>
<keyword evidence="4" id="KW-0479">Metal-binding</keyword>
<protein>
    <submittedName>
        <fullName evidence="13">Heme A synthase</fullName>
    </submittedName>
</protein>
<keyword evidence="6" id="KW-0560">Oxidoreductase</keyword>
<evidence type="ECO:0000256" key="5">
    <source>
        <dbReference type="ARBA" id="ARBA00022989"/>
    </source>
</evidence>
<sequence length="379" mass="40993">MIASSTAKSAVSTSAVTADPAAIERASRIRARYRKLIAITLFLTFDLIMFGAFVRLTDSGLGCPDWPGCYAKLSPIGAMQDIRAAAEAMPHGPVTVPKAWIEMIHRYVGTLLGILIIGIMIQAWRHRRVLEQSPWLATIILPAVSLQGAFGAWTVTHKLMPAIVTAHLLGGMGLLALLTWLSARQGGGTAQLPPVPTKVRRWRWAAALGVFLLFTQIALGGWVSTNYAALACMDFPTCHGEVIPEMDFHGGFSIVRGLGELPSGELISQAALTAIHWTHRNFAFVVLIYLGWLAWRLRGVPALAKPARGLKLMLAVQVLTGLTSIFLQWPLVIAVLHNGGAAVLVMLCITLWVRLADRDARLEPVRLGLAARDAAAVGR</sequence>
<dbReference type="InterPro" id="IPR050450">
    <property type="entry name" value="COX15/CtaA_HemeA_synthase"/>
</dbReference>
<name>A0A5C0AX15_9BURK</name>
<evidence type="ECO:0000256" key="8">
    <source>
        <dbReference type="ARBA" id="ARBA00023133"/>
    </source>
</evidence>
<evidence type="ECO:0000256" key="10">
    <source>
        <dbReference type="ARBA" id="ARBA00023157"/>
    </source>
</evidence>
<dbReference type="PANTHER" id="PTHR35457">
    <property type="entry name" value="HEME A SYNTHASE"/>
    <property type="match status" value="1"/>
</dbReference>
<comment type="subcellular location">
    <subcellularLocation>
        <location evidence="1">Membrane</location>
        <topology evidence="1">Multi-pass membrane protein</topology>
    </subcellularLocation>
</comment>
<keyword evidence="5 12" id="KW-1133">Transmembrane helix</keyword>
<comment type="pathway">
    <text evidence="11">Porphyrin-containing compound metabolism.</text>
</comment>
<evidence type="ECO:0000256" key="9">
    <source>
        <dbReference type="ARBA" id="ARBA00023136"/>
    </source>
</evidence>
<dbReference type="GO" id="GO:0046872">
    <property type="term" value="F:metal ion binding"/>
    <property type="evidence" value="ECO:0007669"/>
    <property type="project" value="UniProtKB-KW"/>
</dbReference>
<feature type="transmembrane region" description="Helical" evidence="12">
    <location>
        <begin position="36"/>
        <end position="56"/>
    </location>
</feature>
<evidence type="ECO:0000256" key="3">
    <source>
        <dbReference type="ARBA" id="ARBA00022692"/>
    </source>
</evidence>
<dbReference type="GO" id="GO:0016020">
    <property type="term" value="C:membrane"/>
    <property type="evidence" value="ECO:0007669"/>
    <property type="project" value="UniProtKB-SubCell"/>
</dbReference>
<dbReference type="PANTHER" id="PTHR35457:SF1">
    <property type="entry name" value="HEME A SYNTHASE"/>
    <property type="match status" value="1"/>
</dbReference>
<feature type="transmembrane region" description="Helical" evidence="12">
    <location>
        <begin position="104"/>
        <end position="123"/>
    </location>
</feature>
<feature type="transmembrane region" description="Helical" evidence="12">
    <location>
        <begin position="335"/>
        <end position="353"/>
    </location>
</feature>
<evidence type="ECO:0000256" key="7">
    <source>
        <dbReference type="ARBA" id="ARBA00023004"/>
    </source>
</evidence>
<evidence type="ECO:0000313" key="13">
    <source>
        <dbReference type="EMBL" id="QEI04877.1"/>
    </source>
</evidence>
<dbReference type="EMBL" id="CP043046">
    <property type="protein sequence ID" value="QEI04877.1"/>
    <property type="molecule type" value="Genomic_DNA"/>
</dbReference>
<feature type="transmembrane region" description="Helical" evidence="12">
    <location>
        <begin position="202"/>
        <end position="223"/>
    </location>
</feature>
<evidence type="ECO:0000313" key="14">
    <source>
        <dbReference type="Proteomes" id="UP000325161"/>
    </source>
</evidence>
<reference evidence="13 14" key="1">
    <citation type="submission" date="2019-08" db="EMBL/GenBank/DDBJ databases">
        <title>Amphibian skin-associated Pigmentiphaga: genome sequence and occurrence across geography and hosts.</title>
        <authorList>
            <person name="Bletz M.C."/>
            <person name="Bunk B."/>
            <person name="Sproeer C."/>
            <person name="Biwer P."/>
            <person name="Reiter S."/>
            <person name="Rabemananjara F.C.E."/>
            <person name="Schulz S."/>
            <person name="Overmann J."/>
            <person name="Vences M."/>
        </authorList>
    </citation>
    <scope>NUCLEOTIDE SEQUENCE [LARGE SCALE GENOMIC DNA]</scope>
    <source>
        <strain evidence="13 14">Mada1488</strain>
    </source>
</reference>
<evidence type="ECO:0000256" key="6">
    <source>
        <dbReference type="ARBA" id="ARBA00023002"/>
    </source>
</evidence>
<evidence type="ECO:0000256" key="1">
    <source>
        <dbReference type="ARBA" id="ARBA00004141"/>
    </source>
</evidence>
<organism evidence="13 14">
    <name type="scientific">Pigmentiphaga aceris</name>
    <dbReference type="NCBI Taxonomy" id="1940612"/>
    <lineage>
        <taxon>Bacteria</taxon>
        <taxon>Pseudomonadati</taxon>
        <taxon>Pseudomonadota</taxon>
        <taxon>Betaproteobacteria</taxon>
        <taxon>Burkholderiales</taxon>
        <taxon>Alcaligenaceae</taxon>
        <taxon>Pigmentiphaga</taxon>
    </lineage>
</organism>
<feature type="transmembrane region" description="Helical" evidence="12">
    <location>
        <begin position="281"/>
        <end position="297"/>
    </location>
</feature>
<keyword evidence="7" id="KW-0408">Iron</keyword>
<keyword evidence="9 12" id="KW-0472">Membrane</keyword>
<evidence type="ECO:0000256" key="4">
    <source>
        <dbReference type="ARBA" id="ARBA00022723"/>
    </source>
</evidence>
<dbReference type="KEGG" id="pacr:FXN63_02745"/>
<evidence type="ECO:0000256" key="2">
    <source>
        <dbReference type="ARBA" id="ARBA00022475"/>
    </source>
</evidence>
<proteinExistence type="predicted"/>
<dbReference type="AlphaFoldDB" id="A0A5C0AX15"/>
<keyword evidence="2" id="KW-1003">Cell membrane</keyword>
<keyword evidence="14" id="KW-1185">Reference proteome</keyword>
<dbReference type="GO" id="GO:0016491">
    <property type="term" value="F:oxidoreductase activity"/>
    <property type="evidence" value="ECO:0007669"/>
    <property type="project" value="UniProtKB-KW"/>
</dbReference>
<dbReference type="RefSeq" id="WP_148812617.1">
    <property type="nucleotide sequence ID" value="NZ_CP043046.1"/>
</dbReference>
<dbReference type="OrthoDB" id="1447144at2"/>
<dbReference type="Proteomes" id="UP000325161">
    <property type="component" value="Chromosome"/>
</dbReference>
<feature type="transmembrane region" description="Helical" evidence="12">
    <location>
        <begin position="159"/>
        <end position="181"/>
    </location>
</feature>
<gene>
    <name evidence="13" type="ORF">FXN63_02745</name>
</gene>
<keyword evidence="8" id="KW-0350">Heme biosynthesis</keyword>
<keyword evidence="10" id="KW-1015">Disulfide bond</keyword>
<feature type="transmembrane region" description="Helical" evidence="12">
    <location>
        <begin position="309"/>
        <end position="329"/>
    </location>
</feature>
<feature type="transmembrane region" description="Helical" evidence="12">
    <location>
        <begin position="135"/>
        <end position="153"/>
    </location>
</feature>
<dbReference type="Pfam" id="PF02628">
    <property type="entry name" value="COX15-CtaA"/>
    <property type="match status" value="1"/>
</dbReference>
<evidence type="ECO:0000256" key="12">
    <source>
        <dbReference type="SAM" id="Phobius"/>
    </source>
</evidence>
<dbReference type="InterPro" id="IPR003780">
    <property type="entry name" value="COX15/CtaA_fam"/>
</dbReference>
<keyword evidence="3 12" id="KW-0812">Transmembrane</keyword>
<evidence type="ECO:0000256" key="11">
    <source>
        <dbReference type="ARBA" id="ARBA00023444"/>
    </source>
</evidence>